<dbReference type="InterPro" id="IPR020829">
    <property type="entry name" value="GlycerAld_3-P_DH_cat"/>
</dbReference>
<organism evidence="6 7">
    <name type="scientific">Halobacteriovorax vibrionivorans</name>
    <dbReference type="NCBI Taxonomy" id="2152716"/>
    <lineage>
        <taxon>Bacteria</taxon>
        <taxon>Pseudomonadati</taxon>
        <taxon>Bdellovibrionota</taxon>
        <taxon>Bacteriovoracia</taxon>
        <taxon>Bacteriovoracales</taxon>
        <taxon>Halobacteriovoraceae</taxon>
        <taxon>Halobacteriovorax</taxon>
    </lineage>
</organism>
<evidence type="ECO:0000256" key="1">
    <source>
        <dbReference type="ARBA" id="ARBA00007406"/>
    </source>
</evidence>
<dbReference type="InterPro" id="IPR020828">
    <property type="entry name" value="GlycerAld_3-P_DH_NAD(P)-bd"/>
</dbReference>
<protein>
    <recommendedName>
        <fullName evidence="4">Glyceraldehyde-3-phosphate dehydrogenase</fullName>
        <ecNumber evidence="4">1.2.1.-</ecNumber>
    </recommendedName>
</protein>
<dbReference type="InterPro" id="IPR020831">
    <property type="entry name" value="GlycerAld/Erythrose_P_DH"/>
</dbReference>
<dbReference type="Gene3D" id="3.40.50.720">
    <property type="entry name" value="NAD(P)-binding Rossmann-like Domain"/>
    <property type="match status" value="1"/>
</dbReference>
<dbReference type="Pfam" id="PF00044">
    <property type="entry name" value="Gp_dh_N"/>
    <property type="match status" value="1"/>
</dbReference>
<evidence type="ECO:0000256" key="2">
    <source>
        <dbReference type="ARBA" id="ARBA00023002"/>
    </source>
</evidence>
<sequence length="339" mass="36976">MSGKIRIGINGMGRIGRTVLREIFNRNIENLEIVAVNSPGDINDYVHLIKYDSVFGRFDGEVSVDEAHKMHVNGKEISFHKYRDPSEIPWTQDKVDIVIDATGVFKDQKSLMKHVTGSVKKVILCCPGKDVDNTIVMGINENTYDPEKHTVVSNASCTTNCLSPVAKVLNDKFSVINGHMTTVHSYTGDQNILDASHSDLRRARAAAVSMIPTTTGAAKAVGLVIPELKGKLDGFAIRVPTPNVSLVDLTVNLESEVTEEEVNAALKEASETSMKGILGFETDPLVSVDYMGMRESSCVDASLTKVIDGKSVKVVTWYDNEAGFSNRVIDLANFIGSQL</sequence>
<dbReference type="RefSeq" id="WP_115361743.1">
    <property type="nucleotide sequence ID" value="NZ_QDKL01000002.1"/>
</dbReference>
<dbReference type="SMART" id="SM00846">
    <property type="entry name" value="Gp_dh_N"/>
    <property type="match status" value="1"/>
</dbReference>
<feature type="domain" description="Glyceraldehyde 3-phosphate dehydrogenase NAD(P) binding" evidence="5">
    <location>
        <begin position="5"/>
        <end position="157"/>
    </location>
</feature>
<dbReference type="InterPro" id="IPR036291">
    <property type="entry name" value="NAD(P)-bd_dom_sf"/>
</dbReference>
<dbReference type="PROSITE" id="PS00071">
    <property type="entry name" value="GAPDH"/>
    <property type="match status" value="1"/>
</dbReference>
<reference evidence="7" key="1">
    <citation type="journal article" date="2019" name="Int. J. Syst. Evol. Microbiol.">
        <title>Halobacteriovorax valvorus sp. nov., a novel prokaryotic predator isolated from coastal seawater of China.</title>
        <authorList>
            <person name="Chen M.-X."/>
        </authorList>
    </citation>
    <scope>NUCLEOTIDE SEQUENCE [LARGE SCALE GENOMIC DNA]</scope>
    <source>
        <strain evidence="7">BL9</strain>
    </source>
</reference>
<dbReference type="EMBL" id="QDKL01000002">
    <property type="protein sequence ID" value="RZF21891.1"/>
    <property type="molecule type" value="Genomic_DNA"/>
</dbReference>
<dbReference type="InterPro" id="IPR020830">
    <property type="entry name" value="GlycerAld_3-P_DH_AS"/>
</dbReference>
<evidence type="ECO:0000256" key="4">
    <source>
        <dbReference type="RuleBase" id="RU361160"/>
    </source>
</evidence>
<evidence type="ECO:0000313" key="6">
    <source>
        <dbReference type="EMBL" id="RZF21891.1"/>
    </source>
</evidence>
<dbReference type="CDD" id="cd05214">
    <property type="entry name" value="GAPDH_I_N"/>
    <property type="match status" value="1"/>
</dbReference>
<dbReference type="EC" id="1.2.1.-" evidence="4"/>
<dbReference type="PANTHER" id="PTHR43148">
    <property type="entry name" value="GLYCERALDEHYDE-3-PHOSPHATE DEHYDROGENASE 2"/>
    <property type="match status" value="1"/>
</dbReference>
<comment type="similarity">
    <text evidence="1 3">Belongs to the glyceraldehyde-3-phosphate dehydrogenase family.</text>
</comment>
<dbReference type="InterPro" id="IPR006424">
    <property type="entry name" value="Glyceraldehyde-3-P_DH_1"/>
</dbReference>
<dbReference type="SUPFAM" id="SSF51735">
    <property type="entry name" value="NAD(P)-binding Rossmann-fold domains"/>
    <property type="match status" value="1"/>
</dbReference>
<keyword evidence="2 4" id="KW-0560">Oxidoreductase</keyword>
<dbReference type="PRINTS" id="PR00078">
    <property type="entry name" value="G3PDHDRGNASE"/>
</dbReference>
<proteinExistence type="inferred from homology"/>
<dbReference type="PIRSF" id="PIRSF000149">
    <property type="entry name" value="GAP_DH"/>
    <property type="match status" value="1"/>
</dbReference>
<name>A0ABY0IG01_9BACT</name>
<evidence type="ECO:0000256" key="3">
    <source>
        <dbReference type="RuleBase" id="RU000397"/>
    </source>
</evidence>
<dbReference type="SUPFAM" id="SSF55347">
    <property type="entry name" value="Glyceraldehyde-3-phosphate dehydrogenase-like, C-terminal domain"/>
    <property type="match status" value="1"/>
</dbReference>
<evidence type="ECO:0000259" key="5">
    <source>
        <dbReference type="SMART" id="SM00846"/>
    </source>
</evidence>
<dbReference type="Pfam" id="PF02800">
    <property type="entry name" value="Gp_dh_C"/>
    <property type="match status" value="1"/>
</dbReference>
<dbReference type="CDD" id="cd18126">
    <property type="entry name" value="GAPDH_I_C"/>
    <property type="match status" value="1"/>
</dbReference>
<dbReference type="NCBIfam" id="TIGR01534">
    <property type="entry name" value="GAPDH-I"/>
    <property type="match status" value="1"/>
</dbReference>
<gene>
    <name evidence="6" type="primary">gap</name>
    <name evidence="6" type="ORF">DAY19_09380</name>
</gene>
<dbReference type="Gene3D" id="3.30.360.10">
    <property type="entry name" value="Dihydrodipicolinate Reductase, domain 2"/>
    <property type="match status" value="1"/>
</dbReference>
<evidence type="ECO:0000313" key="7">
    <source>
        <dbReference type="Proteomes" id="UP000443582"/>
    </source>
</evidence>
<keyword evidence="7" id="KW-1185">Reference proteome</keyword>
<accession>A0ABY0IG01</accession>
<dbReference type="Proteomes" id="UP000443582">
    <property type="component" value="Unassembled WGS sequence"/>
</dbReference>
<comment type="caution">
    <text evidence="6">The sequence shown here is derived from an EMBL/GenBank/DDBJ whole genome shotgun (WGS) entry which is preliminary data.</text>
</comment>